<evidence type="ECO:0000259" key="3">
    <source>
        <dbReference type="Pfam" id="PF00188"/>
    </source>
</evidence>
<organism evidence="4 5">
    <name type="scientific">Acidilutibacter cellobiosedens</name>
    <dbReference type="NCBI Taxonomy" id="2507161"/>
    <lineage>
        <taxon>Bacteria</taxon>
        <taxon>Bacillati</taxon>
        <taxon>Bacillota</taxon>
        <taxon>Tissierellia</taxon>
        <taxon>Tissierellales</taxon>
        <taxon>Acidilutibacteraceae</taxon>
        <taxon>Acidilutibacter</taxon>
    </lineage>
</organism>
<reference evidence="5" key="1">
    <citation type="submission" date="2019-01" db="EMBL/GenBank/DDBJ databases">
        <title>Draft genomes of a novel of Sporanaerobacter strains.</title>
        <authorList>
            <person name="Ma S."/>
        </authorList>
    </citation>
    <scope>NUCLEOTIDE SEQUENCE [LARGE SCALE GENOMIC DNA]</scope>
    <source>
        <strain evidence="5">NJN-17</strain>
    </source>
</reference>
<dbReference type="EMBL" id="CP035282">
    <property type="protein sequence ID" value="QAT62790.1"/>
    <property type="molecule type" value="Genomic_DNA"/>
</dbReference>
<evidence type="ECO:0000313" key="5">
    <source>
        <dbReference type="Proteomes" id="UP000287969"/>
    </source>
</evidence>
<dbReference type="Pfam" id="PF00188">
    <property type="entry name" value="CAP"/>
    <property type="match status" value="1"/>
</dbReference>
<feature type="region of interest" description="Disordered" evidence="1">
    <location>
        <begin position="87"/>
        <end position="166"/>
    </location>
</feature>
<dbReference type="OrthoDB" id="9783944at2"/>
<dbReference type="NCBIfam" id="TIGR02909">
    <property type="entry name" value="spore_YkwD"/>
    <property type="match status" value="1"/>
</dbReference>
<protein>
    <recommendedName>
        <fullName evidence="3">SCP domain-containing protein</fullName>
    </recommendedName>
</protein>
<dbReference type="PANTHER" id="PTHR31157">
    <property type="entry name" value="SCP DOMAIN-CONTAINING PROTEIN"/>
    <property type="match status" value="1"/>
</dbReference>
<evidence type="ECO:0000256" key="2">
    <source>
        <dbReference type="SAM" id="SignalP"/>
    </source>
</evidence>
<dbReference type="SUPFAM" id="SSF55797">
    <property type="entry name" value="PR-1-like"/>
    <property type="match status" value="1"/>
</dbReference>
<dbReference type="InterPro" id="IPR014044">
    <property type="entry name" value="CAP_dom"/>
</dbReference>
<keyword evidence="5" id="KW-1185">Reference proteome</keyword>
<feature type="compositionally biased region" description="Low complexity" evidence="1">
    <location>
        <begin position="99"/>
        <end position="112"/>
    </location>
</feature>
<feature type="chain" id="PRO_5019417846" description="SCP domain-containing protein" evidence="2">
    <location>
        <begin position="28"/>
        <end position="287"/>
    </location>
</feature>
<dbReference type="KEGG" id="spoa:EQM13_15055"/>
<feature type="domain" description="SCP" evidence="3">
    <location>
        <begin position="170"/>
        <end position="285"/>
    </location>
</feature>
<dbReference type="InterPro" id="IPR014258">
    <property type="entry name" value="CAP_domain_YkwD-like"/>
</dbReference>
<dbReference type="PANTHER" id="PTHR31157:SF1">
    <property type="entry name" value="SCP DOMAIN-CONTAINING PROTEIN"/>
    <property type="match status" value="1"/>
</dbReference>
<proteinExistence type="predicted"/>
<dbReference type="Proteomes" id="UP000287969">
    <property type="component" value="Chromosome"/>
</dbReference>
<feature type="compositionally biased region" description="Low complexity" evidence="1">
    <location>
        <begin position="136"/>
        <end position="148"/>
    </location>
</feature>
<feature type="signal peptide" evidence="2">
    <location>
        <begin position="1"/>
        <end position="27"/>
    </location>
</feature>
<dbReference type="CDD" id="cd05379">
    <property type="entry name" value="CAP_bacterial"/>
    <property type="match status" value="1"/>
</dbReference>
<feature type="compositionally biased region" description="Acidic residues" evidence="1">
    <location>
        <begin position="113"/>
        <end position="135"/>
    </location>
</feature>
<gene>
    <name evidence="4" type="ORF">EQM13_15055</name>
</gene>
<keyword evidence="2" id="KW-0732">Signal</keyword>
<dbReference type="InterPro" id="IPR035940">
    <property type="entry name" value="CAP_sf"/>
</dbReference>
<evidence type="ECO:0000256" key="1">
    <source>
        <dbReference type="SAM" id="MobiDB-lite"/>
    </source>
</evidence>
<evidence type="ECO:0000313" key="4">
    <source>
        <dbReference type="EMBL" id="QAT62790.1"/>
    </source>
</evidence>
<dbReference type="Gene3D" id="3.40.33.10">
    <property type="entry name" value="CAP"/>
    <property type="match status" value="1"/>
</dbReference>
<sequence>MKTKFKKTILSLAASTLVLSPFSIAHAGSSNLVYYLPNESCPQKGYTIPGYNKTSNSNSNSNNISNDQLYEQLEKYISNYINVTSSQKPSCGITIPKTNNNSGNNNSGNQQNNDDEQDNNDEQNNEQNNNDEQDNEQNGNNGGNQNENPGTENPGDETPAPSNSVESEVVRLVNIEREKAGLQPLTQSSELSNVARLKSQDMADNNYFSHTSPTYGDPFTMMKTFGIKYSTAGENIAKGYSSAQTVMDGWMNSSGHRANILNSSFNKIGVGYVNKNGTTYWTQMFTN</sequence>
<dbReference type="RefSeq" id="WP_071140748.1">
    <property type="nucleotide sequence ID" value="NZ_CP035282.1"/>
</dbReference>
<name>A0A410QFK9_9FIRM</name>
<accession>A0A410QFK9</accession>
<dbReference type="AlphaFoldDB" id="A0A410QFK9"/>